<evidence type="ECO:0000313" key="2">
    <source>
        <dbReference type="Proteomes" id="UP000789508"/>
    </source>
</evidence>
<organism evidence="1 2">
    <name type="scientific">Ambispora leptoticha</name>
    <dbReference type="NCBI Taxonomy" id="144679"/>
    <lineage>
        <taxon>Eukaryota</taxon>
        <taxon>Fungi</taxon>
        <taxon>Fungi incertae sedis</taxon>
        <taxon>Mucoromycota</taxon>
        <taxon>Glomeromycotina</taxon>
        <taxon>Glomeromycetes</taxon>
        <taxon>Archaeosporales</taxon>
        <taxon>Ambisporaceae</taxon>
        <taxon>Ambispora</taxon>
    </lineage>
</organism>
<protein>
    <submittedName>
        <fullName evidence="1">10912_t:CDS:1</fullName>
    </submittedName>
</protein>
<dbReference type="Proteomes" id="UP000789508">
    <property type="component" value="Unassembled WGS sequence"/>
</dbReference>
<name>A0A9N8VS96_9GLOM</name>
<dbReference type="EMBL" id="CAJVPS010000150">
    <property type="protein sequence ID" value="CAG8458193.1"/>
    <property type="molecule type" value="Genomic_DNA"/>
</dbReference>
<evidence type="ECO:0000313" key="1">
    <source>
        <dbReference type="EMBL" id="CAG8458193.1"/>
    </source>
</evidence>
<gene>
    <name evidence="1" type="ORF">ALEPTO_LOCUS1393</name>
</gene>
<proteinExistence type="predicted"/>
<sequence length="84" mass="9541">MTYLVSKIKALLLEELLDSLCDASAVYLAIENNLLPPFKYVRGVIDHAVNSLLLKIESNEQKTKVLEVLSQIDWGMPAWKSYVF</sequence>
<dbReference type="AlphaFoldDB" id="A0A9N8VS96"/>
<accession>A0A9N8VS96</accession>
<comment type="caution">
    <text evidence="1">The sequence shown here is derived from an EMBL/GenBank/DDBJ whole genome shotgun (WGS) entry which is preliminary data.</text>
</comment>
<keyword evidence="2" id="KW-1185">Reference proteome</keyword>
<dbReference type="OrthoDB" id="2447030at2759"/>
<reference evidence="1" key="1">
    <citation type="submission" date="2021-06" db="EMBL/GenBank/DDBJ databases">
        <authorList>
            <person name="Kallberg Y."/>
            <person name="Tangrot J."/>
            <person name="Rosling A."/>
        </authorList>
    </citation>
    <scope>NUCLEOTIDE SEQUENCE</scope>
    <source>
        <strain evidence="1">FL130A</strain>
    </source>
</reference>